<dbReference type="InterPro" id="IPR013762">
    <property type="entry name" value="Integrase-like_cat_sf"/>
</dbReference>
<dbReference type="InterPro" id="IPR044068">
    <property type="entry name" value="CB"/>
</dbReference>
<evidence type="ECO:0000313" key="7">
    <source>
        <dbReference type="EMBL" id="MFD1806225.1"/>
    </source>
</evidence>
<dbReference type="SUPFAM" id="SSF56349">
    <property type="entry name" value="DNA breaking-rejoining enzymes"/>
    <property type="match status" value="1"/>
</dbReference>
<gene>
    <name evidence="7" type="ORF">ACFSAV_07575</name>
</gene>
<dbReference type="Proteomes" id="UP001597420">
    <property type="component" value="Unassembled WGS sequence"/>
</dbReference>
<dbReference type="InterPro" id="IPR010998">
    <property type="entry name" value="Integrase_recombinase_N"/>
</dbReference>
<dbReference type="PANTHER" id="PTHR30349:SF93">
    <property type="entry name" value="FELS-2 PROPHAGE PROTEIN"/>
    <property type="match status" value="1"/>
</dbReference>
<evidence type="ECO:0000259" key="5">
    <source>
        <dbReference type="PROSITE" id="PS51898"/>
    </source>
</evidence>
<dbReference type="RefSeq" id="WP_379098079.1">
    <property type="nucleotide sequence ID" value="NZ_JBHUFP010000010.1"/>
</dbReference>
<dbReference type="Pfam" id="PF24624">
    <property type="entry name" value="Int_N"/>
    <property type="match status" value="1"/>
</dbReference>
<evidence type="ECO:0000256" key="4">
    <source>
        <dbReference type="PROSITE-ProRule" id="PRU01248"/>
    </source>
</evidence>
<protein>
    <submittedName>
        <fullName evidence="7">Site-specific integrase</fullName>
    </submittedName>
</protein>
<evidence type="ECO:0000256" key="1">
    <source>
        <dbReference type="ARBA" id="ARBA00022908"/>
    </source>
</evidence>
<feature type="domain" description="Core-binding (CB)" evidence="6">
    <location>
        <begin position="61"/>
        <end position="148"/>
    </location>
</feature>
<keyword evidence="1" id="KW-0229">DNA integration</keyword>
<organism evidence="7 8">
    <name type="scientific">Pasteurella oralis</name>
    <dbReference type="NCBI Taxonomy" id="1071947"/>
    <lineage>
        <taxon>Bacteria</taxon>
        <taxon>Pseudomonadati</taxon>
        <taxon>Pseudomonadota</taxon>
        <taxon>Gammaproteobacteria</taxon>
        <taxon>Pasteurellales</taxon>
        <taxon>Pasteurellaceae</taxon>
        <taxon>Pasteurella</taxon>
    </lineage>
</organism>
<feature type="domain" description="Tyr recombinase" evidence="5">
    <location>
        <begin position="170"/>
        <end position="329"/>
    </location>
</feature>
<dbReference type="CDD" id="cd00796">
    <property type="entry name" value="INT_Rci_Hp1_C"/>
    <property type="match status" value="1"/>
</dbReference>
<dbReference type="InterPro" id="IPR050090">
    <property type="entry name" value="Tyrosine_recombinase_XerCD"/>
</dbReference>
<dbReference type="InterPro" id="IPR002104">
    <property type="entry name" value="Integrase_catalytic"/>
</dbReference>
<dbReference type="PANTHER" id="PTHR30349">
    <property type="entry name" value="PHAGE INTEGRASE-RELATED"/>
    <property type="match status" value="1"/>
</dbReference>
<evidence type="ECO:0000256" key="3">
    <source>
        <dbReference type="ARBA" id="ARBA00023172"/>
    </source>
</evidence>
<sequence length="340" mass="38919">MAVRKDNTKGGKWLAEFYNNGKRIRRWFATKGEATRFFNQEQAKNAAQSENVRVLLSNDLPPLSHYAQEWFELYGQTLNDGQARLNKLLNLCTHLGDPPANQFTTQDFAEYRKKRLAGKFSADPKRPPKQSTVNREHAYLRAVFNELKSLGKWSGDNPLSEISLFKENDTELAFLYGDEIRRLIDECDNSRNKDLGLITRICLATGARWSEAEQLKQLQVIPYKITYINTKSGKNRTIPISPELYNMLPKKRGRLFCDAYESFENAVIRAGIDLPKGQLTHVLRHTFASHFMMNGGNILVLKEILGHSTIEMTMRYAHFAPSHLESAISLNPLTNPSNRR</sequence>
<evidence type="ECO:0000259" key="6">
    <source>
        <dbReference type="PROSITE" id="PS51900"/>
    </source>
</evidence>
<dbReference type="Gene3D" id="1.10.443.10">
    <property type="entry name" value="Intergrase catalytic core"/>
    <property type="match status" value="1"/>
</dbReference>
<dbReference type="PROSITE" id="PS51900">
    <property type="entry name" value="CB"/>
    <property type="match status" value="1"/>
</dbReference>
<comment type="caution">
    <text evidence="7">The sequence shown here is derived from an EMBL/GenBank/DDBJ whole genome shotgun (WGS) entry which is preliminary data.</text>
</comment>
<dbReference type="InterPro" id="IPR057084">
    <property type="entry name" value="Int_N"/>
</dbReference>
<dbReference type="Gene3D" id="1.10.150.130">
    <property type="match status" value="1"/>
</dbReference>
<proteinExistence type="predicted"/>
<keyword evidence="2 4" id="KW-0238">DNA-binding</keyword>
<reference evidence="8" key="1">
    <citation type="journal article" date="2019" name="Int. J. Syst. Evol. Microbiol.">
        <title>The Global Catalogue of Microorganisms (GCM) 10K type strain sequencing project: providing services to taxonomists for standard genome sequencing and annotation.</title>
        <authorList>
            <consortium name="The Broad Institute Genomics Platform"/>
            <consortium name="The Broad Institute Genome Sequencing Center for Infectious Disease"/>
            <person name="Wu L."/>
            <person name="Ma J."/>
        </authorList>
    </citation>
    <scope>NUCLEOTIDE SEQUENCE [LARGE SCALE GENOMIC DNA]</scope>
    <source>
        <strain evidence="8">CCM 7950</strain>
    </source>
</reference>
<keyword evidence="8" id="KW-1185">Reference proteome</keyword>
<dbReference type="PROSITE" id="PS51898">
    <property type="entry name" value="TYR_RECOMBINASE"/>
    <property type="match status" value="1"/>
</dbReference>
<evidence type="ECO:0000256" key="2">
    <source>
        <dbReference type="ARBA" id="ARBA00023125"/>
    </source>
</evidence>
<keyword evidence="3" id="KW-0233">DNA recombination</keyword>
<accession>A0ABW4NV92</accession>
<dbReference type="Pfam" id="PF00589">
    <property type="entry name" value="Phage_integrase"/>
    <property type="match status" value="2"/>
</dbReference>
<dbReference type="InterPro" id="IPR011010">
    <property type="entry name" value="DNA_brk_join_enz"/>
</dbReference>
<dbReference type="EMBL" id="JBHUFP010000010">
    <property type="protein sequence ID" value="MFD1806225.1"/>
    <property type="molecule type" value="Genomic_DNA"/>
</dbReference>
<name>A0ABW4NV92_9PAST</name>
<evidence type="ECO:0000313" key="8">
    <source>
        <dbReference type="Proteomes" id="UP001597420"/>
    </source>
</evidence>